<dbReference type="EC" id="2.7.7.60" evidence="7"/>
<dbReference type="InterPro" id="IPR050088">
    <property type="entry name" value="IspD/TarI_cytidylyltransf_bact"/>
</dbReference>
<evidence type="ECO:0000256" key="5">
    <source>
        <dbReference type="ARBA" id="ARBA00022695"/>
    </source>
</evidence>
<dbReference type="PANTHER" id="PTHR32125:SF4">
    <property type="entry name" value="2-C-METHYL-D-ERYTHRITOL 4-PHOSPHATE CYTIDYLYLTRANSFERASE, CHLOROPLASTIC"/>
    <property type="match status" value="1"/>
</dbReference>
<proteinExistence type="inferred from homology"/>
<dbReference type="PANTHER" id="PTHR32125">
    <property type="entry name" value="2-C-METHYL-D-ERYTHRITOL 4-PHOSPHATE CYTIDYLYLTRANSFERASE, CHLOROPLASTIC"/>
    <property type="match status" value="1"/>
</dbReference>
<comment type="pathway">
    <text evidence="2 7">Isoprenoid biosynthesis; isopentenyl diphosphate biosynthesis via DXP pathway; isopentenyl diphosphate from 1-deoxy-D-xylulose 5-phosphate: step 2/6.</text>
</comment>
<evidence type="ECO:0000313" key="9">
    <source>
        <dbReference type="EMBL" id="MFB0834903.1"/>
    </source>
</evidence>
<keyword evidence="10" id="KW-1185">Reference proteome</keyword>
<dbReference type="PROSITE" id="PS01295">
    <property type="entry name" value="ISPD"/>
    <property type="match status" value="1"/>
</dbReference>
<dbReference type="RefSeq" id="WP_373972080.1">
    <property type="nucleotide sequence ID" value="NZ_JBHDLJ010000007.1"/>
</dbReference>
<feature type="site" description="Transition state stabilizer" evidence="7">
    <location>
        <position position="41"/>
    </location>
</feature>
<dbReference type="NCBIfam" id="TIGR00453">
    <property type="entry name" value="ispD"/>
    <property type="match status" value="1"/>
</dbReference>
<dbReference type="InterPro" id="IPR029044">
    <property type="entry name" value="Nucleotide-diphossugar_trans"/>
</dbReference>
<dbReference type="Proteomes" id="UP001575652">
    <property type="component" value="Unassembled WGS sequence"/>
</dbReference>
<dbReference type="InterPro" id="IPR001228">
    <property type="entry name" value="IspD"/>
</dbReference>
<dbReference type="Pfam" id="PF01128">
    <property type="entry name" value="IspD"/>
    <property type="match status" value="1"/>
</dbReference>
<evidence type="ECO:0000313" key="10">
    <source>
        <dbReference type="Proteomes" id="UP001575652"/>
    </source>
</evidence>
<dbReference type="Gene3D" id="3.90.550.10">
    <property type="entry name" value="Spore Coat Polysaccharide Biosynthesis Protein SpsA, Chain A"/>
    <property type="match status" value="1"/>
</dbReference>
<dbReference type="InterPro" id="IPR018294">
    <property type="entry name" value="ISPD_synthase_CS"/>
</dbReference>
<evidence type="ECO:0000256" key="2">
    <source>
        <dbReference type="ARBA" id="ARBA00004787"/>
    </source>
</evidence>
<name>A0ABV4UMN8_9MICC</name>
<comment type="caution">
    <text evidence="9">The sequence shown here is derived from an EMBL/GenBank/DDBJ whole genome shotgun (WGS) entry which is preliminary data.</text>
</comment>
<dbReference type="CDD" id="cd02516">
    <property type="entry name" value="CDP-ME_synthetase"/>
    <property type="match status" value="1"/>
</dbReference>
<keyword evidence="6 7" id="KW-0414">Isoprene biosynthesis</keyword>
<protein>
    <recommendedName>
        <fullName evidence="7">2-C-methyl-D-erythritol 4-phosphate cytidylyltransferase</fullName>
        <ecNumber evidence="7">2.7.7.60</ecNumber>
    </recommendedName>
    <alternativeName>
        <fullName evidence="7">4-diphosphocytidyl-2C-methyl-D-erythritol synthase</fullName>
    </alternativeName>
    <alternativeName>
        <fullName evidence="7">MEP cytidylyltransferase</fullName>
        <shortName evidence="7">MCT</shortName>
    </alternativeName>
</protein>
<accession>A0ABV4UMN8</accession>
<feature type="site" description="Positions MEP for the nucleophilic attack" evidence="7">
    <location>
        <position position="247"/>
    </location>
</feature>
<reference evidence="9 10" key="1">
    <citation type="submission" date="2024-09" db="EMBL/GenBank/DDBJ databases">
        <authorList>
            <person name="Salinas-Garcia M.A."/>
            <person name="Prieme A."/>
        </authorList>
    </citation>
    <scope>NUCLEOTIDE SEQUENCE [LARGE SCALE GENOMIC DNA]</scope>
    <source>
        <strain evidence="9 10">DSM 21081</strain>
    </source>
</reference>
<evidence type="ECO:0000256" key="7">
    <source>
        <dbReference type="HAMAP-Rule" id="MF_00108"/>
    </source>
</evidence>
<feature type="compositionally biased region" description="Low complexity" evidence="8">
    <location>
        <begin position="13"/>
        <end position="22"/>
    </location>
</feature>
<dbReference type="GO" id="GO:0050518">
    <property type="term" value="F:2-C-methyl-D-erythritol 4-phosphate cytidylyltransferase activity"/>
    <property type="evidence" value="ECO:0007669"/>
    <property type="project" value="UniProtKB-EC"/>
</dbReference>
<dbReference type="InterPro" id="IPR034683">
    <property type="entry name" value="IspD/TarI"/>
</dbReference>
<gene>
    <name evidence="7 9" type="primary">ispD</name>
    <name evidence="9" type="ORF">ACETWP_09905</name>
</gene>
<evidence type="ECO:0000256" key="3">
    <source>
        <dbReference type="ARBA" id="ARBA00009789"/>
    </source>
</evidence>
<dbReference type="EMBL" id="JBHDLJ010000007">
    <property type="protein sequence ID" value="MFB0834903.1"/>
    <property type="molecule type" value="Genomic_DNA"/>
</dbReference>
<comment type="function">
    <text evidence="7">Catalyzes the formation of 4-diphosphocytidyl-2-C-methyl-D-erythritol from CTP and 2-C-methyl-D-erythritol 4-phosphate (MEP).</text>
</comment>
<feature type="site" description="Transition state stabilizer" evidence="7">
    <location>
        <position position="48"/>
    </location>
</feature>
<evidence type="ECO:0000256" key="8">
    <source>
        <dbReference type="SAM" id="MobiDB-lite"/>
    </source>
</evidence>
<evidence type="ECO:0000256" key="6">
    <source>
        <dbReference type="ARBA" id="ARBA00023229"/>
    </source>
</evidence>
<keyword evidence="5 7" id="KW-0548">Nucleotidyltransferase</keyword>
<sequence>MPTHQQPRPDPQSRAAGPAAGGPAAAGGTAVVVVAAGSGTRLGLGIPKALVPLGGRPLLAHALDGVIASGVATRIVVVLPPGDTELVGVCAGYAPAHPIHTVTGGASRTASVRAGLDAAGPGIDHVLVHDAARCLTPGWVFSGVVEALRAGADAVVPAVPVVDTIKSVVASASPRIGPEIVAGTHERSTLRAVQTPQGFRLGRLLAAHAEASTWEADRAVSVTDDAALMEAVGETVYVVPGAPESLKITTRIDLLLAETLVSNGYEEQS</sequence>
<evidence type="ECO:0000256" key="4">
    <source>
        <dbReference type="ARBA" id="ARBA00022679"/>
    </source>
</evidence>
<keyword evidence="4 7" id="KW-0808">Transferase</keyword>
<evidence type="ECO:0000256" key="1">
    <source>
        <dbReference type="ARBA" id="ARBA00001282"/>
    </source>
</evidence>
<comment type="catalytic activity">
    <reaction evidence="1 7">
        <text>2-C-methyl-D-erythritol 4-phosphate + CTP + H(+) = 4-CDP-2-C-methyl-D-erythritol + diphosphate</text>
        <dbReference type="Rhea" id="RHEA:13429"/>
        <dbReference type="ChEBI" id="CHEBI:15378"/>
        <dbReference type="ChEBI" id="CHEBI:33019"/>
        <dbReference type="ChEBI" id="CHEBI:37563"/>
        <dbReference type="ChEBI" id="CHEBI:57823"/>
        <dbReference type="ChEBI" id="CHEBI:58262"/>
        <dbReference type="EC" id="2.7.7.60"/>
    </reaction>
</comment>
<feature type="site" description="Positions MEP for the nucleophilic attack" evidence="7">
    <location>
        <position position="187"/>
    </location>
</feature>
<dbReference type="HAMAP" id="MF_00108">
    <property type="entry name" value="IspD"/>
    <property type="match status" value="1"/>
</dbReference>
<organism evidence="9 10">
    <name type="scientific">Arthrobacter halodurans</name>
    <dbReference type="NCBI Taxonomy" id="516699"/>
    <lineage>
        <taxon>Bacteria</taxon>
        <taxon>Bacillati</taxon>
        <taxon>Actinomycetota</taxon>
        <taxon>Actinomycetes</taxon>
        <taxon>Micrococcales</taxon>
        <taxon>Micrococcaceae</taxon>
        <taxon>Arthrobacter</taxon>
    </lineage>
</organism>
<comment type="similarity">
    <text evidence="3 7">Belongs to the IspD/TarI cytidylyltransferase family. IspD subfamily.</text>
</comment>
<dbReference type="SUPFAM" id="SSF53448">
    <property type="entry name" value="Nucleotide-diphospho-sugar transferases"/>
    <property type="match status" value="1"/>
</dbReference>
<feature type="region of interest" description="Disordered" evidence="8">
    <location>
        <begin position="1"/>
        <end position="22"/>
    </location>
</feature>